<evidence type="ECO:0000313" key="1">
    <source>
        <dbReference type="EMBL" id="TRM67214.1"/>
    </source>
</evidence>
<reference evidence="1 2" key="1">
    <citation type="journal article" date="2019" name="New Phytol.">
        <title>Comparative genomics reveals unique wood-decay strategies and fruiting body development in the Schizophyllaceae.</title>
        <authorList>
            <person name="Almasi E."/>
            <person name="Sahu N."/>
            <person name="Krizsan K."/>
            <person name="Balint B."/>
            <person name="Kovacs G.M."/>
            <person name="Kiss B."/>
            <person name="Cseklye J."/>
            <person name="Drula E."/>
            <person name="Henrissat B."/>
            <person name="Nagy I."/>
            <person name="Chovatia M."/>
            <person name="Adam C."/>
            <person name="LaButti K."/>
            <person name="Lipzen A."/>
            <person name="Riley R."/>
            <person name="Grigoriev I.V."/>
            <person name="Nagy L.G."/>
        </authorList>
    </citation>
    <scope>NUCLEOTIDE SEQUENCE [LARGE SCALE GENOMIC DNA]</scope>
    <source>
        <strain evidence="1 2">NL-1724</strain>
    </source>
</reference>
<dbReference type="AlphaFoldDB" id="A0A550CR20"/>
<comment type="caution">
    <text evidence="1">The sequence shown here is derived from an EMBL/GenBank/DDBJ whole genome shotgun (WGS) entry which is preliminary data.</text>
</comment>
<keyword evidence="2" id="KW-1185">Reference proteome</keyword>
<name>A0A550CR20_9AGAR</name>
<accession>A0A550CR20</accession>
<protein>
    <submittedName>
        <fullName evidence="1">Uncharacterized protein</fullName>
    </submittedName>
</protein>
<organism evidence="1 2">
    <name type="scientific">Schizophyllum amplum</name>
    <dbReference type="NCBI Taxonomy" id="97359"/>
    <lineage>
        <taxon>Eukaryota</taxon>
        <taxon>Fungi</taxon>
        <taxon>Dikarya</taxon>
        <taxon>Basidiomycota</taxon>
        <taxon>Agaricomycotina</taxon>
        <taxon>Agaricomycetes</taxon>
        <taxon>Agaricomycetidae</taxon>
        <taxon>Agaricales</taxon>
        <taxon>Schizophyllaceae</taxon>
        <taxon>Schizophyllum</taxon>
    </lineage>
</organism>
<gene>
    <name evidence="1" type="ORF">BD626DRAFT_170903</name>
</gene>
<evidence type="ECO:0000313" key="2">
    <source>
        <dbReference type="Proteomes" id="UP000320762"/>
    </source>
</evidence>
<sequence length="101" mass="10655">MDTRVICAGRPSIARSHGRPLQTSFFCIVSPISRARLRHGFARLKVLGSAVTGVGPGNDQAALSGKTVSSPDPMPSGMLLCIVAQASAYRPCIHFRFGEGS</sequence>
<dbReference type="EMBL" id="VDMD01000003">
    <property type="protein sequence ID" value="TRM67214.1"/>
    <property type="molecule type" value="Genomic_DNA"/>
</dbReference>
<dbReference type="Proteomes" id="UP000320762">
    <property type="component" value="Unassembled WGS sequence"/>
</dbReference>
<proteinExistence type="predicted"/>